<dbReference type="PROSITE" id="PS00118">
    <property type="entry name" value="PA2_HIS"/>
    <property type="match status" value="1"/>
</dbReference>
<feature type="disulfide bond" evidence="6">
    <location>
        <begin position="42"/>
        <end position="129"/>
    </location>
</feature>
<keyword evidence="2 8" id="KW-0964">Secreted</keyword>
<feature type="disulfide bond" evidence="6">
    <location>
        <begin position="65"/>
        <end position="136"/>
    </location>
</feature>
<dbReference type="SMART" id="SM00085">
    <property type="entry name" value="PA2c"/>
    <property type="match status" value="1"/>
</dbReference>
<feature type="domain" description="Phospholipase A2-like central" evidence="9">
    <location>
        <begin position="17"/>
        <end position="130"/>
    </location>
</feature>
<feature type="disulfide bond" evidence="6">
    <location>
        <begin position="44"/>
        <end position="60"/>
    </location>
</feature>
<feature type="disulfide bond" evidence="6">
    <location>
        <begin position="66"/>
        <end position="104"/>
    </location>
</feature>
<evidence type="ECO:0000256" key="5">
    <source>
        <dbReference type="PIRSR" id="PIRSR601211-2"/>
    </source>
</evidence>
<comment type="similarity">
    <text evidence="7">Belongs to the phospholipase A2 family.</text>
</comment>
<dbReference type="PROSITE" id="PS00119">
    <property type="entry name" value="PA2_ASP"/>
    <property type="match status" value="1"/>
</dbReference>
<dbReference type="GO" id="GO:0005576">
    <property type="term" value="C:extracellular region"/>
    <property type="evidence" value="ECO:0007669"/>
    <property type="project" value="UniProtKB-SubCell"/>
</dbReference>
<evidence type="ECO:0000256" key="3">
    <source>
        <dbReference type="ARBA" id="ARBA00023157"/>
    </source>
</evidence>
<dbReference type="PRINTS" id="PR00389">
    <property type="entry name" value="PHPHLIPASEA2"/>
</dbReference>
<evidence type="ECO:0000256" key="6">
    <source>
        <dbReference type="PIRSR" id="PIRSR601211-3"/>
    </source>
</evidence>
<dbReference type="PANTHER" id="PTHR11716">
    <property type="entry name" value="PHOSPHOLIPASE A2 FAMILY MEMBER"/>
    <property type="match status" value="1"/>
</dbReference>
<evidence type="ECO:0000259" key="9">
    <source>
        <dbReference type="SMART" id="SM00085"/>
    </source>
</evidence>
<dbReference type="InterPro" id="IPR001211">
    <property type="entry name" value="PLA2"/>
</dbReference>
<dbReference type="GO" id="GO:0047498">
    <property type="term" value="F:calcium-dependent phospholipase A2 activity"/>
    <property type="evidence" value="ECO:0007669"/>
    <property type="project" value="TreeGrafter"/>
</dbReference>
<evidence type="ECO:0000256" key="8">
    <source>
        <dbReference type="RuleBase" id="RU361236"/>
    </source>
</evidence>
<dbReference type="AlphaFoldDB" id="A0A0D3N8X5"/>
<dbReference type="EMBL" id="KJ452862">
    <property type="protein sequence ID" value="AJA90803.1"/>
    <property type="molecule type" value="mRNA"/>
</dbReference>
<dbReference type="SUPFAM" id="SSF48619">
    <property type="entry name" value="Phospholipase A2, PLA2"/>
    <property type="match status" value="1"/>
</dbReference>
<dbReference type="GO" id="GO:0005543">
    <property type="term" value="F:phospholipid binding"/>
    <property type="evidence" value="ECO:0007669"/>
    <property type="project" value="TreeGrafter"/>
</dbReference>
<protein>
    <submittedName>
        <fullName evidence="10">Acidic phospholipase A2</fullName>
    </submittedName>
</protein>
<dbReference type="InterPro" id="IPR016090">
    <property type="entry name" value="PLA2-like_dom"/>
</dbReference>
<evidence type="ECO:0000256" key="4">
    <source>
        <dbReference type="PIRSR" id="PIRSR601211-1"/>
    </source>
</evidence>
<dbReference type="GO" id="GO:0050482">
    <property type="term" value="P:arachidonate secretion"/>
    <property type="evidence" value="ECO:0007669"/>
    <property type="project" value="InterPro"/>
</dbReference>
<dbReference type="Gene3D" id="1.20.90.10">
    <property type="entry name" value="Phospholipase A2 domain"/>
    <property type="match status" value="1"/>
</dbReference>
<dbReference type="CDD" id="cd00125">
    <property type="entry name" value="PLA2c"/>
    <property type="match status" value="1"/>
</dbReference>
<feature type="disulfide bond" evidence="6">
    <location>
        <begin position="91"/>
        <end position="102"/>
    </location>
</feature>
<dbReference type="GO" id="GO:0016042">
    <property type="term" value="P:lipid catabolic process"/>
    <property type="evidence" value="ECO:0007669"/>
    <property type="project" value="InterPro"/>
</dbReference>
<feature type="signal peptide" evidence="8">
    <location>
        <begin position="1"/>
        <end position="16"/>
    </location>
</feature>
<comment type="cofactor">
    <cofactor evidence="5">
        <name>Ca(2+)</name>
        <dbReference type="ChEBI" id="CHEBI:29108"/>
    </cofactor>
    <text evidence="5">Binds 1 Ca(2+) ion per subunit.</text>
</comment>
<dbReference type="GO" id="GO:0042130">
    <property type="term" value="P:negative regulation of T cell proliferation"/>
    <property type="evidence" value="ECO:0007669"/>
    <property type="project" value="TreeGrafter"/>
</dbReference>
<dbReference type="InterPro" id="IPR036444">
    <property type="entry name" value="PLipase_A2_dom_sf"/>
</dbReference>
<dbReference type="GO" id="GO:0005509">
    <property type="term" value="F:calcium ion binding"/>
    <property type="evidence" value="ECO:0007669"/>
    <property type="project" value="InterPro"/>
</dbReference>
<feature type="binding site" evidence="5">
    <location>
        <position position="43"/>
    </location>
    <ligand>
        <name>Ca(2+)</name>
        <dbReference type="ChEBI" id="CHEBI:29108"/>
    </ligand>
</feature>
<feature type="active site" evidence="4">
    <location>
        <position position="63"/>
    </location>
</feature>
<feature type="disulfide bond" evidence="6">
    <location>
        <begin position="59"/>
        <end position="111"/>
    </location>
</feature>
<feature type="disulfide bond" evidence="6">
    <location>
        <begin position="73"/>
        <end position="97"/>
    </location>
</feature>
<evidence type="ECO:0000256" key="1">
    <source>
        <dbReference type="ARBA" id="ARBA00004613"/>
    </source>
</evidence>
<dbReference type="GO" id="GO:0006644">
    <property type="term" value="P:phospholipid metabolic process"/>
    <property type="evidence" value="ECO:0007669"/>
    <property type="project" value="InterPro"/>
</dbReference>
<organism evidence="10">
    <name type="scientific">Azemiops feae</name>
    <name type="common">Fea's viper</name>
    <dbReference type="NCBI Taxonomy" id="8773"/>
    <lineage>
        <taxon>Eukaryota</taxon>
        <taxon>Metazoa</taxon>
        <taxon>Chordata</taxon>
        <taxon>Craniata</taxon>
        <taxon>Vertebrata</taxon>
        <taxon>Euteleostomi</taxon>
        <taxon>Lepidosauria</taxon>
        <taxon>Squamata</taxon>
        <taxon>Bifurcata</taxon>
        <taxon>Unidentata</taxon>
        <taxon>Episquamata</taxon>
        <taxon>Toxicofera</taxon>
        <taxon>Serpentes</taxon>
        <taxon>Colubroidea</taxon>
        <taxon>Viperidae</taxon>
        <taxon>Azemiopinae</taxon>
        <taxon>Azemiops</taxon>
    </lineage>
</organism>
<keyword evidence="8" id="KW-0732">Signal</keyword>
<name>A0A0D3N8X5_AZEFE</name>
<dbReference type="FunFam" id="1.20.90.10:FF:000001">
    <property type="entry name" value="Basic phospholipase A2 homolog"/>
    <property type="match status" value="1"/>
</dbReference>
<feature type="active site" evidence="4">
    <location>
        <position position="105"/>
    </location>
</feature>
<keyword evidence="3 6" id="KW-1015">Disulfide bond</keyword>
<feature type="chain" id="PRO_5001403274" evidence="8">
    <location>
        <begin position="17"/>
        <end position="136"/>
    </location>
</feature>
<sequence>MGTLWIVAVLLMGVEGSLLEFGVMIMQETWTNPVTTYGSYGCYCSWEGQGQPKDATDRCCFEHNCCYGKVTGCDPEIDHYNYSRTNGVIVCGVGTPCQNQMCECDKAGAICLRDNLGTYNEEYANNPRCTEESPNC</sequence>
<comment type="subcellular location">
    <subcellularLocation>
        <location evidence="1 8">Secreted</location>
    </subcellularLocation>
</comment>
<dbReference type="PANTHER" id="PTHR11716:SF9">
    <property type="entry name" value="PHOSPHOLIPASE A2, MEMBRANE ASSOCIATED"/>
    <property type="match status" value="1"/>
</dbReference>
<evidence type="ECO:0000256" key="2">
    <source>
        <dbReference type="ARBA" id="ARBA00022525"/>
    </source>
</evidence>
<evidence type="ECO:0000256" key="7">
    <source>
        <dbReference type="RuleBase" id="RU003654"/>
    </source>
</evidence>
<dbReference type="InterPro" id="IPR033112">
    <property type="entry name" value="PLA2_Asp_AS"/>
</dbReference>
<reference evidence="10" key="1">
    <citation type="submission" date="2014-02" db="EMBL/GenBank/DDBJ databases">
        <title>Structural and bioinformatic analyses of novel phospholipases of Azemiops feae venom reveal its unique position at the divergence of Crotalinae from Viperinae.</title>
        <authorList>
            <person name="Wang Y.-M."/>
            <person name="Tsai I.-H."/>
        </authorList>
    </citation>
    <scope>NUCLEOTIDE SEQUENCE</scope>
</reference>
<keyword evidence="5" id="KW-0479">Metal-binding</keyword>
<dbReference type="Pfam" id="PF00068">
    <property type="entry name" value="Phospholip_A2_1"/>
    <property type="match status" value="1"/>
</dbReference>
<accession>A0A0D3N8X5</accession>
<evidence type="ECO:0000313" key="10">
    <source>
        <dbReference type="EMBL" id="AJA90803.1"/>
    </source>
</evidence>
<keyword evidence="5" id="KW-0106">Calcium</keyword>
<proteinExistence type="evidence at transcript level"/>
<dbReference type="InterPro" id="IPR033113">
    <property type="entry name" value="PLA2_histidine"/>
</dbReference>